<keyword evidence="3 6" id="KW-0812">Transmembrane</keyword>
<dbReference type="GO" id="GO:0015035">
    <property type="term" value="F:protein-disulfide reductase activity"/>
    <property type="evidence" value="ECO:0007669"/>
    <property type="project" value="InterPro"/>
</dbReference>
<evidence type="ECO:0000256" key="2">
    <source>
        <dbReference type="ARBA" id="ARBA00022475"/>
    </source>
</evidence>
<keyword evidence="4 6" id="KW-1133">Transmembrane helix</keyword>
<evidence type="ECO:0000256" key="5">
    <source>
        <dbReference type="ARBA" id="ARBA00023136"/>
    </source>
</evidence>
<sequence length="165" mass="18306">MFTRLTTRRVFALLATVSLGLVAAGLVLGELAKLHPCHLCNFQRLLYIVLAFFALCGVLLPGWRRLWCVLVGLTAIGGAISAVQQSWMQYVPQQAIECGFGDPTLVERIVDWLGAQWPAMFMVTGFCTSKEWIFLGLSLANWSVLCFLALLGVAVWLGCRRETVR</sequence>
<reference evidence="7" key="1">
    <citation type="submission" date="2020-10" db="EMBL/GenBank/DDBJ databases">
        <title>Connecting structure to function with the recovery of over 1000 high-quality activated sludge metagenome-assembled genomes encoding full-length rRNA genes using long-read sequencing.</title>
        <authorList>
            <person name="Singleton C.M."/>
            <person name="Petriglieri F."/>
            <person name="Kristensen J.M."/>
            <person name="Kirkegaard R.H."/>
            <person name="Michaelsen T.Y."/>
            <person name="Andersen M.H."/>
            <person name="Karst S.M."/>
            <person name="Dueholm M.S."/>
            <person name="Nielsen P.H."/>
            <person name="Albertsen M."/>
        </authorList>
    </citation>
    <scope>NUCLEOTIDE SEQUENCE</scope>
    <source>
        <strain evidence="7">EsbW_18-Q3-R4-48_MAXAC.044</strain>
    </source>
</reference>
<accession>A0A9D7FC54</accession>
<dbReference type="AlphaFoldDB" id="A0A9D7FC54"/>
<comment type="subcellular location">
    <subcellularLocation>
        <location evidence="1">Cell membrane</location>
        <topology evidence="1">Multi-pass membrane protein</topology>
    </subcellularLocation>
</comment>
<evidence type="ECO:0000256" key="3">
    <source>
        <dbReference type="ARBA" id="ARBA00022692"/>
    </source>
</evidence>
<dbReference type="InterPro" id="IPR023380">
    <property type="entry name" value="DsbB-like_sf"/>
</dbReference>
<protein>
    <submittedName>
        <fullName evidence="7">Disulfide bond formation protein B</fullName>
    </submittedName>
</protein>
<dbReference type="InterPro" id="IPR003752">
    <property type="entry name" value="DiS_bond_form_DsbB/BdbC"/>
</dbReference>
<dbReference type="SUPFAM" id="SSF158442">
    <property type="entry name" value="DsbB-like"/>
    <property type="match status" value="1"/>
</dbReference>
<dbReference type="Proteomes" id="UP000886602">
    <property type="component" value="Unassembled WGS sequence"/>
</dbReference>
<evidence type="ECO:0000313" key="8">
    <source>
        <dbReference type="Proteomes" id="UP000886602"/>
    </source>
</evidence>
<dbReference type="Pfam" id="PF02600">
    <property type="entry name" value="DsbB"/>
    <property type="match status" value="1"/>
</dbReference>
<dbReference type="InterPro" id="IPR050183">
    <property type="entry name" value="DsbB"/>
</dbReference>
<proteinExistence type="predicted"/>
<evidence type="ECO:0000256" key="4">
    <source>
        <dbReference type="ARBA" id="ARBA00022989"/>
    </source>
</evidence>
<keyword evidence="5 6" id="KW-0472">Membrane</keyword>
<feature type="transmembrane region" description="Helical" evidence="6">
    <location>
        <begin position="45"/>
        <end position="61"/>
    </location>
</feature>
<name>A0A9D7FC54_9RHOO</name>
<dbReference type="Gene3D" id="1.20.1550.10">
    <property type="entry name" value="DsbB-like"/>
    <property type="match status" value="1"/>
</dbReference>
<feature type="transmembrane region" description="Helical" evidence="6">
    <location>
        <begin position="132"/>
        <end position="159"/>
    </location>
</feature>
<gene>
    <name evidence="7" type="ORF">IPJ48_08730</name>
</gene>
<dbReference type="GO" id="GO:0006457">
    <property type="term" value="P:protein folding"/>
    <property type="evidence" value="ECO:0007669"/>
    <property type="project" value="InterPro"/>
</dbReference>
<dbReference type="PANTHER" id="PTHR36570:SF3">
    <property type="entry name" value="DISULFIDE BOND FORMATION PROTEIN B"/>
    <property type="match status" value="1"/>
</dbReference>
<comment type="caution">
    <text evidence="7">The sequence shown here is derived from an EMBL/GenBank/DDBJ whole genome shotgun (WGS) entry which is preliminary data.</text>
</comment>
<evidence type="ECO:0000256" key="1">
    <source>
        <dbReference type="ARBA" id="ARBA00004651"/>
    </source>
</evidence>
<organism evidence="7 8">
    <name type="scientific">Candidatus Propionivibrio dominans</name>
    <dbReference type="NCBI Taxonomy" id="2954373"/>
    <lineage>
        <taxon>Bacteria</taxon>
        <taxon>Pseudomonadati</taxon>
        <taxon>Pseudomonadota</taxon>
        <taxon>Betaproteobacteria</taxon>
        <taxon>Rhodocyclales</taxon>
        <taxon>Rhodocyclaceae</taxon>
        <taxon>Propionivibrio</taxon>
    </lineage>
</organism>
<keyword evidence="2" id="KW-1003">Cell membrane</keyword>
<dbReference type="PANTHER" id="PTHR36570">
    <property type="entry name" value="DISULFIDE BOND FORMATION PROTEIN B"/>
    <property type="match status" value="1"/>
</dbReference>
<evidence type="ECO:0000256" key="6">
    <source>
        <dbReference type="SAM" id="Phobius"/>
    </source>
</evidence>
<evidence type="ECO:0000313" key="7">
    <source>
        <dbReference type="EMBL" id="MBK7423163.1"/>
    </source>
</evidence>
<dbReference type="GO" id="GO:0005886">
    <property type="term" value="C:plasma membrane"/>
    <property type="evidence" value="ECO:0007669"/>
    <property type="project" value="UniProtKB-SubCell"/>
</dbReference>
<dbReference type="EMBL" id="JADJNC010000011">
    <property type="protein sequence ID" value="MBK7423163.1"/>
    <property type="molecule type" value="Genomic_DNA"/>
</dbReference>